<dbReference type="EMBL" id="JAYWIO010000002">
    <property type="protein sequence ID" value="KAK7283249.1"/>
    <property type="molecule type" value="Genomic_DNA"/>
</dbReference>
<organism evidence="3 4">
    <name type="scientific">Crotalaria pallida</name>
    <name type="common">Smooth rattlebox</name>
    <name type="synonym">Crotalaria striata</name>
    <dbReference type="NCBI Taxonomy" id="3830"/>
    <lineage>
        <taxon>Eukaryota</taxon>
        <taxon>Viridiplantae</taxon>
        <taxon>Streptophyta</taxon>
        <taxon>Embryophyta</taxon>
        <taxon>Tracheophyta</taxon>
        <taxon>Spermatophyta</taxon>
        <taxon>Magnoliopsida</taxon>
        <taxon>eudicotyledons</taxon>
        <taxon>Gunneridae</taxon>
        <taxon>Pentapetalae</taxon>
        <taxon>rosids</taxon>
        <taxon>fabids</taxon>
        <taxon>Fabales</taxon>
        <taxon>Fabaceae</taxon>
        <taxon>Papilionoideae</taxon>
        <taxon>50 kb inversion clade</taxon>
        <taxon>genistoids sensu lato</taxon>
        <taxon>core genistoids</taxon>
        <taxon>Crotalarieae</taxon>
        <taxon>Crotalaria</taxon>
    </lineage>
</organism>
<keyword evidence="2" id="KW-1133">Transmembrane helix</keyword>
<dbReference type="InterPro" id="IPR045880">
    <property type="entry name" value="ZCF37"/>
</dbReference>
<feature type="compositionally biased region" description="Basic residues" evidence="1">
    <location>
        <begin position="27"/>
        <end position="38"/>
    </location>
</feature>
<dbReference type="PANTHER" id="PTHR35275">
    <property type="entry name" value="ZCF37"/>
    <property type="match status" value="1"/>
</dbReference>
<feature type="region of interest" description="Disordered" evidence="1">
    <location>
        <begin position="16"/>
        <end position="48"/>
    </location>
</feature>
<dbReference type="PANTHER" id="PTHR35275:SF1">
    <property type="entry name" value="OS07G0585900 PROTEIN"/>
    <property type="match status" value="1"/>
</dbReference>
<sequence>MLNAFICGNFHHEEEDVAPCSSSSSPKKSKRSKDHHSRRDNNPYSTRGLDKFSELLADLDQRRQKVYSTMNPHEISFVRFTYSNTDDFVPIVIKNKDKKKHKSQELVKVTKPMNDDNNKCETDEAANDVVVEERKQQPKLLELIKKKKKKKSLSWNNMLKYPSTYVPMVLILILVLLTMFGRSFVTLCTCVMWYIVPTLNDYISKQRKSDKKKKKMDKVIEGLVSPTSSSGKHSHQKSW</sequence>
<evidence type="ECO:0008006" key="5">
    <source>
        <dbReference type="Google" id="ProtNLM"/>
    </source>
</evidence>
<evidence type="ECO:0000256" key="2">
    <source>
        <dbReference type="SAM" id="Phobius"/>
    </source>
</evidence>
<reference evidence="3 4" key="1">
    <citation type="submission" date="2024-01" db="EMBL/GenBank/DDBJ databases">
        <title>The genomes of 5 underutilized Papilionoideae crops provide insights into root nodulation and disease resistanc.</title>
        <authorList>
            <person name="Yuan L."/>
        </authorList>
    </citation>
    <scope>NUCLEOTIDE SEQUENCE [LARGE SCALE GENOMIC DNA]</scope>
    <source>
        <strain evidence="3">ZHUSHIDOU_FW_LH</strain>
        <tissue evidence="3">Leaf</tissue>
    </source>
</reference>
<protein>
    <recommendedName>
        <fullName evidence="5">ZCF37</fullName>
    </recommendedName>
</protein>
<keyword evidence="4" id="KW-1185">Reference proteome</keyword>
<gene>
    <name evidence="3" type="ORF">RIF29_12648</name>
</gene>
<keyword evidence="2" id="KW-0472">Membrane</keyword>
<proteinExistence type="predicted"/>
<keyword evidence="2" id="KW-0812">Transmembrane</keyword>
<dbReference type="Proteomes" id="UP001372338">
    <property type="component" value="Unassembled WGS sequence"/>
</dbReference>
<name>A0AAN9P2A2_CROPI</name>
<evidence type="ECO:0000256" key="1">
    <source>
        <dbReference type="SAM" id="MobiDB-lite"/>
    </source>
</evidence>
<accession>A0AAN9P2A2</accession>
<feature type="transmembrane region" description="Helical" evidence="2">
    <location>
        <begin position="158"/>
        <end position="178"/>
    </location>
</feature>
<evidence type="ECO:0000313" key="3">
    <source>
        <dbReference type="EMBL" id="KAK7283249.1"/>
    </source>
</evidence>
<evidence type="ECO:0000313" key="4">
    <source>
        <dbReference type="Proteomes" id="UP001372338"/>
    </source>
</evidence>
<dbReference type="AlphaFoldDB" id="A0AAN9P2A2"/>
<comment type="caution">
    <text evidence="3">The sequence shown here is derived from an EMBL/GenBank/DDBJ whole genome shotgun (WGS) entry which is preliminary data.</text>
</comment>